<dbReference type="InterPro" id="IPR013783">
    <property type="entry name" value="Ig-like_fold"/>
</dbReference>
<protein>
    <recommendedName>
        <fullName evidence="4">Bacterial Ig-like domain-containing protein</fullName>
    </recommendedName>
</protein>
<dbReference type="InterPro" id="IPR015943">
    <property type="entry name" value="WD40/YVTN_repeat-like_dom_sf"/>
</dbReference>
<dbReference type="SUPFAM" id="SSF50998">
    <property type="entry name" value="Quinoprotein alcohol dehydrogenase-like"/>
    <property type="match status" value="2"/>
</dbReference>
<dbReference type="AlphaFoldDB" id="A0A494WVX3"/>
<sequence length="752" mass="81440">MRRVIVAFLVLVFLFTSAFPALAATTSGWGLWKDVTTFGFDDYHTRVGDNTNFPVMWPAWYAFQNPPETSYSQPLILDGDYFGKDRPVIIAAIGKALCGFVSKQAKPDGKFQPNPPVWSLPLKGDGPTKSHPTLVDLNGRKLVFVGTEHDSTVGGAWLQVFDVTDFDHPKEVFRDWSKQVHDIVSAPVVYDWNGRLIVITTTGDTQRIALWVNMDKLKETGKLNPGEETVYYLDLLGRTSSTPSIVKLADGSDGFAVGVDQGLYSGKLAIYKFNDILGENNGKPYLKSKEPYRTANLPSGLVASFSVSGDRTKLYFGDCRSRVYCYDTRALKGAWVNTAVAGTFSNRSPALLPGTVFFPAVGGTSSGDVNSPGKVIAVDRNTGKTMWVANFDSRAQTAPAVWAVNGHGSIVLEGTRGISGKSSPALAMLGAGTGEKYGYVNLPVSSGGGSYAAGVSGEISVAHDHLVVTTNEGIFAWNAIPIDLEAVSIDSGVPRGQKAKVGQKYTATVVFKYRQDPGVEWPLDLIPVAAFHVIGDTINKASLKDEAGAPLPVYEGNKQQVISLNKQGDTVTVTFDWTAQPGSKKLVAALNTFYPDIMNPKLVRYYPELTEKNNVVSVNIEVEGLHDVKATLLPAKTVWKTLPGRDVKIIVTGRATRKDDSSGEIPVRFTVSGPGGPVTKTVRLGPKDSERTIYTFTTSTPGTYRFRAEAWPADGSWEDAYPPDNVAETTVRVEVVQLPPKDSKIHAELIGD</sequence>
<accession>A0A494WVX3</accession>
<dbReference type="EMBL" id="RBWE01000001">
    <property type="protein sequence ID" value="RKO66382.1"/>
    <property type="molecule type" value="Genomic_DNA"/>
</dbReference>
<proteinExistence type="predicted"/>
<organism evidence="2 3">
    <name type="scientific">Desulfofundulus salinus</name>
    <dbReference type="NCBI Taxonomy" id="2419843"/>
    <lineage>
        <taxon>Bacteria</taxon>
        <taxon>Bacillati</taxon>
        <taxon>Bacillota</taxon>
        <taxon>Clostridia</taxon>
        <taxon>Eubacteriales</taxon>
        <taxon>Peptococcaceae</taxon>
        <taxon>Desulfofundulus</taxon>
    </lineage>
</organism>
<evidence type="ECO:0000313" key="3">
    <source>
        <dbReference type="Proteomes" id="UP000271256"/>
    </source>
</evidence>
<comment type="caution">
    <text evidence="2">The sequence shown here is derived from an EMBL/GenBank/DDBJ whole genome shotgun (WGS) entry which is preliminary data.</text>
</comment>
<dbReference type="Gene3D" id="2.60.40.10">
    <property type="entry name" value="Immunoglobulins"/>
    <property type="match status" value="1"/>
</dbReference>
<dbReference type="OrthoDB" id="1788793at2"/>
<evidence type="ECO:0000256" key="1">
    <source>
        <dbReference type="SAM" id="SignalP"/>
    </source>
</evidence>
<keyword evidence="1" id="KW-0732">Signal</keyword>
<evidence type="ECO:0000313" key="2">
    <source>
        <dbReference type="EMBL" id="RKO66382.1"/>
    </source>
</evidence>
<dbReference type="InterPro" id="IPR011047">
    <property type="entry name" value="Quinoprotein_ADH-like_sf"/>
</dbReference>
<dbReference type="Gene3D" id="2.130.10.10">
    <property type="entry name" value="YVTN repeat-like/Quinoprotein amine dehydrogenase"/>
    <property type="match status" value="1"/>
</dbReference>
<name>A0A494WVX3_9FIRM</name>
<reference evidence="2 3" key="1">
    <citation type="submission" date="2018-10" db="EMBL/GenBank/DDBJ databases">
        <authorList>
            <person name="Grouzdev D.S."/>
            <person name="Krutkina M.S."/>
            <person name="Tourova T.P."/>
            <person name="Nazina T.N."/>
        </authorList>
    </citation>
    <scope>NUCLEOTIDE SEQUENCE [LARGE SCALE GENOMIC DNA]</scope>
    <source>
        <strain evidence="2 3">435</strain>
    </source>
</reference>
<dbReference type="RefSeq" id="WP_121450818.1">
    <property type="nucleotide sequence ID" value="NZ_RBWE01000001.1"/>
</dbReference>
<gene>
    <name evidence="2" type="ORF">D7024_05110</name>
</gene>
<evidence type="ECO:0008006" key="4">
    <source>
        <dbReference type="Google" id="ProtNLM"/>
    </source>
</evidence>
<dbReference type="Proteomes" id="UP000271256">
    <property type="component" value="Unassembled WGS sequence"/>
</dbReference>
<feature type="chain" id="PRO_5019748775" description="Bacterial Ig-like domain-containing protein" evidence="1">
    <location>
        <begin position="24"/>
        <end position="752"/>
    </location>
</feature>
<feature type="signal peptide" evidence="1">
    <location>
        <begin position="1"/>
        <end position="23"/>
    </location>
</feature>
<keyword evidence="3" id="KW-1185">Reference proteome</keyword>